<dbReference type="InterPro" id="IPR046342">
    <property type="entry name" value="CBS_dom_sf"/>
</dbReference>
<reference evidence="5" key="1">
    <citation type="journal article" date="2019" name="Int. J. Syst. Evol. Microbiol.">
        <title>The Global Catalogue of Microorganisms (GCM) 10K type strain sequencing project: providing services to taxonomists for standard genome sequencing and annotation.</title>
        <authorList>
            <consortium name="The Broad Institute Genomics Platform"/>
            <consortium name="The Broad Institute Genome Sequencing Center for Infectious Disease"/>
            <person name="Wu L."/>
            <person name="Ma J."/>
        </authorList>
    </citation>
    <scope>NUCLEOTIDE SEQUENCE [LARGE SCALE GENOMIC DNA]</scope>
    <source>
        <strain evidence="5">JCM 13501</strain>
    </source>
</reference>
<dbReference type="EMBL" id="BMNW01000009">
    <property type="protein sequence ID" value="GGM23196.1"/>
    <property type="molecule type" value="Genomic_DNA"/>
</dbReference>
<dbReference type="SMART" id="SM00116">
    <property type="entry name" value="CBS"/>
    <property type="match status" value="2"/>
</dbReference>
<proteinExistence type="predicted"/>
<dbReference type="PROSITE" id="PS51371">
    <property type="entry name" value="CBS"/>
    <property type="match status" value="2"/>
</dbReference>
<keyword evidence="4" id="KW-0808">Transferase</keyword>
<accession>A0ABQ2H2P0</accession>
<sequence>MKTVADILRAKQSQGVFTITPNVTVLDALKVMAEKNVGALPVTEEGKLVGIISERDYARKGVLQGRSSIGTVVREIMTRAVITVTPRESLRECMSLMTDRHLRHLPVIDNDQLIGLLSIGDIVKETIAEQDGLILQLEQYIRGEYPTSMAG</sequence>
<name>A0ABQ2H2P0_9PSED</name>
<evidence type="ECO:0000259" key="3">
    <source>
        <dbReference type="PROSITE" id="PS51371"/>
    </source>
</evidence>
<evidence type="ECO:0000313" key="5">
    <source>
        <dbReference type="Proteomes" id="UP000616499"/>
    </source>
</evidence>
<organism evidence="4 5">
    <name type="scientific">Pseudomonas asuensis</name>
    <dbReference type="NCBI Taxonomy" id="1825787"/>
    <lineage>
        <taxon>Bacteria</taxon>
        <taxon>Pseudomonadati</taxon>
        <taxon>Pseudomonadota</taxon>
        <taxon>Gammaproteobacteria</taxon>
        <taxon>Pseudomonadales</taxon>
        <taxon>Pseudomonadaceae</taxon>
        <taxon>Pseudomonas</taxon>
    </lineage>
</organism>
<evidence type="ECO:0000313" key="4">
    <source>
        <dbReference type="EMBL" id="GGM23196.1"/>
    </source>
</evidence>
<feature type="domain" description="CBS" evidence="3">
    <location>
        <begin position="12"/>
        <end position="68"/>
    </location>
</feature>
<dbReference type="PANTHER" id="PTHR43080">
    <property type="entry name" value="CBS DOMAIN-CONTAINING PROTEIN CBSX3, MITOCHONDRIAL"/>
    <property type="match status" value="1"/>
</dbReference>
<dbReference type="InterPro" id="IPR044725">
    <property type="entry name" value="CBSX3_CBS_dom"/>
</dbReference>
<dbReference type="RefSeq" id="WP_188867668.1">
    <property type="nucleotide sequence ID" value="NZ_BMNW01000009.1"/>
</dbReference>
<dbReference type="SUPFAM" id="SSF54631">
    <property type="entry name" value="CBS-domain pair"/>
    <property type="match status" value="1"/>
</dbReference>
<dbReference type="PANTHER" id="PTHR43080:SF2">
    <property type="entry name" value="CBS DOMAIN-CONTAINING PROTEIN"/>
    <property type="match status" value="1"/>
</dbReference>
<gene>
    <name evidence="4" type="ORF">GCM10009425_37570</name>
</gene>
<dbReference type="InterPro" id="IPR000644">
    <property type="entry name" value="CBS_dom"/>
</dbReference>
<comment type="caution">
    <text evidence="4">The sequence shown here is derived from an EMBL/GenBank/DDBJ whole genome shotgun (WGS) entry which is preliminary data.</text>
</comment>
<dbReference type="Gene3D" id="3.10.580.10">
    <property type="entry name" value="CBS-domain"/>
    <property type="match status" value="1"/>
</dbReference>
<feature type="domain" description="CBS" evidence="3">
    <location>
        <begin position="77"/>
        <end position="132"/>
    </location>
</feature>
<keyword evidence="4" id="KW-0418">Kinase</keyword>
<keyword evidence="5" id="KW-1185">Reference proteome</keyword>
<evidence type="ECO:0000256" key="2">
    <source>
        <dbReference type="PROSITE-ProRule" id="PRU00703"/>
    </source>
</evidence>
<dbReference type="Proteomes" id="UP000616499">
    <property type="component" value="Unassembled WGS sequence"/>
</dbReference>
<evidence type="ECO:0000256" key="1">
    <source>
        <dbReference type="ARBA" id="ARBA00023122"/>
    </source>
</evidence>
<dbReference type="CDD" id="cd04623">
    <property type="entry name" value="CBS_pair_bac_euk"/>
    <property type="match status" value="1"/>
</dbReference>
<dbReference type="Pfam" id="PF00571">
    <property type="entry name" value="CBS"/>
    <property type="match status" value="2"/>
</dbReference>
<dbReference type="InterPro" id="IPR051257">
    <property type="entry name" value="Diverse_CBS-Domain"/>
</dbReference>
<dbReference type="GO" id="GO:0016301">
    <property type="term" value="F:kinase activity"/>
    <property type="evidence" value="ECO:0007669"/>
    <property type="project" value="UniProtKB-KW"/>
</dbReference>
<protein>
    <submittedName>
        <fullName evidence="4">Histidine kinase</fullName>
    </submittedName>
</protein>
<keyword evidence="1 2" id="KW-0129">CBS domain</keyword>